<sequence length="341" mass="37463">MPAELESMFYYGETPWHGQGTPVTHALTAAEAIVAAALDWEVKPMPIYVNNLNGHKGFTKIPDRNAIARQTDGKVMAVLGDGYTPVQNLEAFTFFDDVVASKDAKYHTAGSLLGGRWVWLLAKLNGGNGTISIKGDAVDKYLLLMNGHDGTLAFKMFFTPIRVVCYNTLTAADAEAKAAMRKGQRAEMFYARHSETIKGRIEQARNVLGISLKYYEDFAEQARHLAGLQLPAAQLPKLLAAAFGTTGAIKPQDVTSLDDFTARSRERVEVVTRLFEGEGKGLNEPGIKGTKWAAYNAVVEYVDYCKKYGGTDPNDVRLKNALFGGGARIKQRAWDYLQKGK</sequence>
<accession>A0A6M3KLC7</accession>
<evidence type="ECO:0000313" key="1">
    <source>
        <dbReference type="EMBL" id="QJA65304.1"/>
    </source>
</evidence>
<proteinExistence type="predicted"/>
<dbReference type="EMBL" id="MT142498">
    <property type="protein sequence ID" value="QJA82853.1"/>
    <property type="molecule type" value="Genomic_DNA"/>
</dbReference>
<gene>
    <name evidence="2" type="ORF">MM415A00356_0002</name>
    <name evidence="1" type="ORF">MM415B00404_0006</name>
    <name evidence="3" type="ORF">TM448B01815_0010</name>
</gene>
<organism evidence="2">
    <name type="scientific">viral metagenome</name>
    <dbReference type="NCBI Taxonomy" id="1070528"/>
    <lineage>
        <taxon>unclassified sequences</taxon>
        <taxon>metagenomes</taxon>
        <taxon>organismal metagenomes</taxon>
    </lineage>
</organism>
<dbReference type="NCBIfam" id="TIGR03299">
    <property type="entry name" value="LGT_TIGR03299"/>
    <property type="match status" value="1"/>
</dbReference>
<dbReference type="EMBL" id="MT144826">
    <property type="protein sequence ID" value="QJI00069.1"/>
    <property type="molecule type" value="Genomic_DNA"/>
</dbReference>
<dbReference type="Pfam" id="PF06067">
    <property type="entry name" value="DUF932"/>
    <property type="match status" value="1"/>
</dbReference>
<evidence type="ECO:0000313" key="2">
    <source>
        <dbReference type="EMBL" id="QJA82853.1"/>
    </source>
</evidence>
<dbReference type="AlphaFoldDB" id="A0A6M3KLC7"/>
<dbReference type="EMBL" id="MT141536">
    <property type="protein sequence ID" value="QJA65304.1"/>
    <property type="molecule type" value="Genomic_DNA"/>
</dbReference>
<protein>
    <submittedName>
        <fullName evidence="2">Uncharacterized protein</fullName>
    </submittedName>
</protein>
<dbReference type="InterPro" id="IPR026325">
    <property type="entry name" value="DUF932"/>
</dbReference>
<name>A0A6M3KLC7_9ZZZZ</name>
<evidence type="ECO:0000313" key="3">
    <source>
        <dbReference type="EMBL" id="QJI00069.1"/>
    </source>
</evidence>
<reference evidence="2" key="1">
    <citation type="submission" date="2020-03" db="EMBL/GenBank/DDBJ databases">
        <title>The deep terrestrial virosphere.</title>
        <authorList>
            <person name="Holmfeldt K."/>
            <person name="Nilsson E."/>
            <person name="Simone D."/>
            <person name="Lopez-Fernandez M."/>
            <person name="Wu X."/>
            <person name="de Brujin I."/>
            <person name="Lundin D."/>
            <person name="Andersson A."/>
            <person name="Bertilsson S."/>
            <person name="Dopson M."/>
        </authorList>
    </citation>
    <scope>NUCLEOTIDE SEQUENCE</scope>
    <source>
        <strain evidence="2">MM415A00356</strain>
        <strain evidence="1">MM415B00404</strain>
        <strain evidence="3">TM448B01815</strain>
    </source>
</reference>
<dbReference type="InterPro" id="IPR017686">
    <property type="entry name" value="Phg/plasmid-like_prot"/>
</dbReference>